<keyword evidence="4" id="KW-1185">Reference proteome</keyword>
<keyword evidence="1" id="KW-0479">Metal-binding</keyword>
<reference evidence="3" key="1">
    <citation type="journal article" date="2022" name="Int. J. Mol. Sci.">
        <title>Draft Genome of Tanacetum Coccineum: Genomic Comparison of Closely Related Tanacetum-Family Plants.</title>
        <authorList>
            <person name="Yamashiro T."/>
            <person name="Shiraishi A."/>
            <person name="Nakayama K."/>
            <person name="Satake H."/>
        </authorList>
    </citation>
    <scope>NUCLEOTIDE SEQUENCE</scope>
</reference>
<dbReference type="InterPro" id="IPR001878">
    <property type="entry name" value="Znf_CCHC"/>
</dbReference>
<dbReference type="PROSITE" id="PS50158">
    <property type="entry name" value="ZF_CCHC"/>
    <property type="match status" value="1"/>
</dbReference>
<name>A0ABQ5B6E6_9ASTR</name>
<gene>
    <name evidence="3" type="ORF">Tco_0856764</name>
</gene>
<sequence>MATQQDIFVDGFENHPSMLSKDNYVQWSSRMIRYCKRKPNGKRLAKSILEGPYKYQYIPEPGDETRTPPVPPSYIIQSEWQNGNWIIGNPQGNIATLVVGNFGNEHNVTQIWCYNCRGLGHYARNCTNKSRVRDSTYYIERLMLVQQEEAGIPFTVEQHDFIATAYHEE</sequence>
<protein>
    <submittedName>
        <fullName evidence="3">Retrovirus-related pol polyprotein from transposon TNT 1-94</fullName>
    </submittedName>
</protein>
<dbReference type="SUPFAM" id="SSF57756">
    <property type="entry name" value="Retrovirus zinc finger-like domains"/>
    <property type="match status" value="1"/>
</dbReference>
<dbReference type="Proteomes" id="UP001151760">
    <property type="component" value="Unassembled WGS sequence"/>
</dbReference>
<dbReference type="Gene3D" id="4.10.60.10">
    <property type="entry name" value="Zinc finger, CCHC-type"/>
    <property type="match status" value="1"/>
</dbReference>
<keyword evidence="1" id="KW-0863">Zinc-finger</keyword>
<accession>A0ABQ5B6E6</accession>
<dbReference type="InterPro" id="IPR036875">
    <property type="entry name" value="Znf_CCHC_sf"/>
</dbReference>
<comment type="caution">
    <text evidence="3">The sequence shown here is derived from an EMBL/GenBank/DDBJ whole genome shotgun (WGS) entry which is preliminary data.</text>
</comment>
<reference evidence="3" key="2">
    <citation type="submission" date="2022-01" db="EMBL/GenBank/DDBJ databases">
        <authorList>
            <person name="Yamashiro T."/>
            <person name="Shiraishi A."/>
            <person name="Satake H."/>
            <person name="Nakayama K."/>
        </authorList>
    </citation>
    <scope>NUCLEOTIDE SEQUENCE</scope>
</reference>
<dbReference type="EMBL" id="BQNB010012931">
    <property type="protein sequence ID" value="GJT09722.1"/>
    <property type="molecule type" value="Genomic_DNA"/>
</dbReference>
<evidence type="ECO:0000313" key="3">
    <source>
        <dbReference type="EMBL" id="GJT09722.1"/>
    </source>
</evidence>
<evidence type="ECO:0000256" key="1">
    <source>
        <dbReference type="PROSITE-ProRule" id="PRU00047"/>
    </source>
</evidence>
<proteinExistence type="predicted"/>
<feature type="domain" description="CCHC-type" evidence="2">
    <location>
        <begin position="113"/>
        <end position="128"/>
    </location>
</feature>
<organism evidence="3 4">
    <name type="scientific">Tanacetum coccineum</name>
    <dbReference type="NCBI Taxonomy" id="301880"/>
    <lineage>
        <taxon>Eukaryota</taxon>
        <taxon>Viridiplantae</taxon>
        <taxon>Streptophyta</taxon>
        <taxon>Embryophyta</taxon>
        <taxon>Tracheophyta</taxon>
        <taxon>Spermatophyta</taxon>
        <taxon>Magnoliopsida</taxon>
        <taxon>eudicotyledons</taxon>
        <taxon>Gunneridae</taxon>
        <taxon>Pentapetalae</taxon>
        <taxon>asterids</taxon>
        <taxon>campanulids</taxon>
        <taxon>Asterales</taxon>
        <taxon>Asteraceae</taxon>
        <taxon>Asteroideae</taxon>
        <taxon>Anthemideae</taxon>
        <taxon>Anthemidinae</taxon>
        <taxon>Tanacetum</taxon>
    </lineage>
</organism>
<dbReference type="Pfam" id="PF00098">
    <property type="entry name" value="zf-CCHC"/>
    <property type="match status" value="1"/>
</dbReference>
<evidence type="ECO:0000313" key="4">
    <source>
        <dbReference type="Proteomes" id="UP001151760"/>
    </source>
</evidence>
<evidence type="ECO:0000259" key="2">
    <source>
        <dbReference type="PROSITE" id="PS50158"/>
    </source>
</evidence>
<keyword evidence="1" id="KW-0862">Zinc</keyword>